<evidence type="ECO:0000256" key="2">
    <source>
        <dbReference type="ARBA" id="ARBA00022475"/>
    </source>
</evidence>
<protein>
    <submittedName>
        <fullName evidence="8">Type II secretion system F family protein</fullName>
    </submittedName>
</protein>
<keyword evidence="5 6" id="KW-0472">Membrane</keyword>
<evidence type="ECO:0000256" key="1">
    <source>
        <dbReference type="ARBA" id="ARBA00004651"/>
    </source>
</evidence>
<feature type="transmembrane region" description="Helical" evidence="6">
    <location>
        <begin position="195"/>
        <end position="216"/>
    </location>
</feature>
<evidence type="ECO:0000256" key="3">
    <source>
        <dbReference type="ARBA" id="ARBA00022692"/>
    </source>
</evidence>
<dbReference type="OrthoDB" id="3267562at2"/>
<keyword evidence="2" id="KW-1003">Cell membrane</keyword>
<dbReference type="GO" id="GO:0005886">
    <property type="term" value="C:plasma membrane"/>
    <property type="evidence" value="ECO:0007669"/>
    <property type="project" value="UniProtKB-SubCell"/>
</dbReference>
<keyword evidence="3 6" id="KW-0812">Transmembrane</keyword>
<evidence type="ECO:0000256" key="4">
    <source>
        <dbReference type="ARBA" id="ARBA00022989"/>
    </source>
</evidence>
<gene>
    <name evidence="8" type="ORF">EII35_09370</name>
</gene>
<keyword evidence="4 6" id="KW-1133">Transmembrane helix</keyword>
<evidence type="ECO:0000256" key="5">
    <source>
        <dbReference type="ARBA" id="ARBA00023136"/>
    </source>
</evidence>
<dbReference type="PANTHER" id="PTHR35007:SF3">
    <property type="entry name" value="POSSIBLE CONSERVED ALANINE RICH MEMBRANE PROTEIN"/>
    <property type="match status" value="1"/>
</dbReference>
<dbReference type="EMBL" id="RQYT01000021">
    <property type="protein sequence ID" value="RRD49183.1"/>
    <property type="molecule type" value="Genomic_DNA"/>
</dbReference>
<accession>A0A3P1WXR9</accession>
<feature type="domain" description="Type II secretion system protein GspF" evidence="7">
    <location>
        <begin position="86"/>
        <end position="207"/>
    </location>
</feature>
<reference evidence="8 9" key="1">
    <citation type="submission" date="2018-11" db="EMBL/GenBank/DDBJ databases">
        <title>Genomes From Bacteria Associated with the Canine Oral Cavity: a Test Case for Automated Genome-Based Taxonomic Assignment.</title>
        <authorList>
            <person name="Coil D.A."/>
            <person name="Jospin G."/>
            <person name="Darling A.E."/>
            <person name="Wallis C."/>
            <person name="Davis I.J."/>
            <person name="Harris S."/>
            <person name="Eisen J.A."/>
            <person name="Holcombe L.J."/>
            <person name="O'Flynn C."/>
        </authorList>
    </citation>
    <scope>NUCLEOTIDE SEQUENCE [LARGE SCALE GENOMIC DNA]</scope>
    <source>
        <strain evidence="8 9">OH2822_COT-296</strain>
    </source>
</reference>
<dbReference type="PANTHER" id="PTHR35007">
    <property type="entry name" value="INTEGRAL MEMBRANE PROTEIN-RELATED"/>
    <property type="match status" value="1"/>
</dbReference>
<dbReference type="Proteomes" id="UP000280935">
    <property type="component" value="Unassembled WGS sequence"/>
</dbReference>
<feature type="transmembrane region" description="Helical" evidence="6">
    <location>
        <begin position="24"/>
        <end position="42"/>
    </location>
</feature>
<evidence type="ECO:0000313" key="9">
    <source>
        <dbReference type="Proteomes" id="UP000280935"/>
    </source>
</evidence>
<dbReference type="InterPro" id="IPR018076">
    <property type="entry name" value="T2SS_GspF_dom"/>
</dbReference>
<dbReference type="AlphaFoldDB" id="A0A3P1WXR9"/>
<organism evidence="8 9">
    <name type="scientific">Arachnia propionica</name>
    <dbReference type="NCBI Taxonomy" id="1750"/>
    <lineage>
        <taxon>Bacteria</taxon>
        <taxon>Bacillati</taxon>
        <taxon>Actinomycetota</taxon>
        <taxon>Actinomycetes</taxon>
        <taxon>Propionibacteriales</taxon>
        <taxon>Propionibacteriaceae</taxon>
        <taxon>Arachnia</taxon>
    </lineage>
</organism>
<sequence>MAGAGGGGVGRHRVGVDRAAGGDAMTGLLVGLGLAAAVLLAWPPDRLARIREDPRPQGRSGRWWERLRPGRRKGRSRVAAELPQTLELMAVCLESGATLTAAAGTMRDLSPAATAEVLGGVVSALHLGRDPSEAWLGLADHPVWGLPARDLARSLRSGTGMTESLRVHAEEARRRRREEAMRAARAVGVKSVQPLMACFLPAFVLLGVVPLVASLVSRFLG</sequence>
<proteinExistence type="predicted"/>
<name>A0A3P1WXR9_9ACTN</name>
<evidence type="ECO:0000259" key="7">
    <source>
        <dbReference type="Pfam" id="PF00482"/>
    </source>
</evidence>
<dbReference type="Pfam" id="PF00482">
    <property type="entry name" value="T2SSF"/>
    <property type="match status" value="1"/>
</dbReference>
<evidence type="ECO:0000313" key="8">
    <source>
        <dbReference type="EMBL" id="RRD49183.1"/>
    </source>
</evidence>
<comment type="caution">
    <text evidence="8">The sequence shown here is derived from an EMBL/GenBank/DDBJ whole genome shotgun (WGS) entry which is preliminary data.</text>
</comment>
<comment type="subcellular location">
    <subcellularLocation>
        <location evidence="1">Cell membrane</location>
        <topology evidence="1">Multi-pass membrane protein</topology>
    </subcellularLocation>
</comment>
<evidence type="ECO:0000256" key="6">
    <source>
        <dbReference type="SAM" id="Phobius"/>
    </source>
</evidence>